<gene>
    <name evidence="7" type="primary">htrB_1</name>
    <name evidence="7" type="ORF">CLHOM_07520</name>
</gene>
<evidence type="ECO:0000256" key="3">
    <source>
        <dbReference type="ARBA" id="ARBA00022801"/>
    </source>
</evidence>
<reference evidence="8" key="1">
    <citation type="submission" date="2015-08" db="EMBL/GenBank/DDBJ databases">
        <title>Genome sequence of the strict anaerobe Clostridium homopropionicum LuHBu1 (DSM 5847T).</title>
        <authorList>
            <person name="Poehlein A."/>
            <person name="Beck M."/>
            <person name="Schiel-Bengelsdorf B."/>
            <person name="Bengelsdorf F.R."/>
            <person name="Daniel R."/>
            <person name="Duerre P."/>
        </authorList>
    </citation>
    <scope>NUCLEOTIDE SEQUENCE [LARGE SCALE GENOMIC DNA]</scope>
    <source>
        <strain evidence="8">DSM 5847</strain>
    </source>
</reference>
<dbReference type="SUPFAM" id="SSF50156">
    <property type="entry name" value="PDZ domain-like"/>
    <property type="match status" value="1"/>
</dbReference>
<dbReference type="InterPro" id="IPR001940">
    <property type="entry name" value="Peptidase_S1C"/>
</dbReference>
<name>A0A0L6ZCB6_9CLOT</name>
<evidence type="ECO:0000313" key="8">
    <source>
        <dbReference type="Proteomes" id="UP000037043"/>
    </source>
</evidence>
<keyword evidence="8" id="KW-1185">Reference proteome</keyword>
<dbReference type="InterPro" id="IPR009003">
    <property type="entry name" value="Peptidase_S1_PA"/>
</dbReference>
<keyword evidence="5" id="KW-0812">Transmembrane</keyword>
<dbReference type="SMART" id="SM00228">
    <property type="entry name" value="PDZ"/>
    <property type="match status" value="1"/>
</dbReference>
<dbReference type="Pfam" id="PF13365">
    <property type="entry name" value="Trypsin_2"/>
    <property type="match status" value="1"/>
</dbReference>
<dbReference type="PATRIC" id="fig|1121318.3.peg.756"/>
<comment type="similarity">
    <text evidence="1">Belongs to the peptidase S1C family.</text>
</comment>
<dbReference type="STRING" id="36844.SAMN04488501_103252"/>
<dbReference type="SUPFAM" id="SSF50494">
    <property type="entry name" value="Trypsin-like serine proteases"/>
    <property type="match status" value="1"/>
</dbReference>
<dbReference type="InterPro" id="IPR036034">
    <property type="entry name" value="PDZ_sf"/>
</dbReference>
<dbReference type="Gene3D" id="2.30.42.10">
    <property type="match status" value="1"/>
</dbReference>
<dbReference type="Proteomes" id="UP000037043">
    <property type="component" value="Unassembled WGS sequence"/>
</dbReference>
<evidence type="ECO:0000313" key="7">
    <source>
        <dbReference type="EMBL" id="KOA20610.1"/>
    </source>
</evidence>
<evidence type="ECO:0000259" key="6">
    <source>
        <dbReference type="PROSITE" id="PS50106"/>
    </source>
</evidence>
<dbReference type="RefSeq" id="WP_052220344.1">
    <property type="nucleotide sequence ID" value="NZ_LHUR01000012.1"/>
</dbReference>
<comment type="caution">
    <text evidence="7">The sequence shown here is derived from an EMBL/GenBank/DDBJ whole genome shotgun (WGS) entry which is preliminary data.</text>
</comment>
<dbReference type="PANTHER" id="PTHR43343:SF3">
    <property type="entry name" value="PROTEASE DO-LIKE 8, CHLOROPLASTIC"/>
    <property type="match status" value="1"/>
</dbReference>
<keyword evidence="5" id="KW-1133">Transmembrane helix</keyword>
<dbReference type="AlphaFoldDB" id="A0A0L6ZCB6"/>
<evidence type="ECO:0000256" key="1">
    <source>
        <dbReference type="ARBA" id="ARBA00010541"/>
    </source>
</evidence>
<sequence>MDNFNLNDNLNNDSNNNSEGLTTTNATNVDYINVESFCKVNPEENKKHNKGMGKKITSYLLVGILSATLGGAVSSAGTIKYFISREANGTIVSESKTASTNKDTSNVVKTSTNTVPLSVANIAKQVGPAVVGVSVTTTSSVNRFGVSQSDEGMGSGIIFSEEGYILTNYHVVSGAKKITVIFNDGKEGKEITAKLINYDASMDIAVIKLTEKVTVPAVAEFGDSDALEAGDPAIAIGNPLGKQFIGTVTSGVISAVNREVAVDGQTQKYLQTDAAINPGNSGGALVNIYGQVIGINSAKIGGDEIEGLGFAIPINAVKPKIENLIKPLLKIGISVVDINDSLSKQYNLPIGVYIQQIEEFSPAEKAGLMPGDVITKFDGKAVKTVQEINELKQKHKSGDTVEVVISRDGKTKTLSLKLSE</sequence>
<dbReference type="GO" id="GO:0006508">
    <property type="term" value="P:proteolysis"/>
    <property type="evidence" value="ECO:0007669"/>
    <property type="project" value="UniProtKB-KW"/>
</dbReference>
<feature type="region of interest" description="Disordered" evidence="4">
    <location>
        <begin position="1"/>
        <end position="23"/>
    </location>
</feature>
<evidence type="ECO:0000256" key="5">
    <source>
        <dbReference type="SAM" id="Phobius"/>
    </source>
</evidence>
<dbReference type="InterPro" id="IPR001478">
    <property type="entry name" value="PDZ"/>
</dbReference>
<dbReference type="EMBL" id="LHUR01000012">
    <property type="protein sequence ID" value="KOA20610.1"/>
    <property type="molecule type" value="Genomic_DNA"/>
</dbReference>
<dbReference type="Gene3D" id="2.40.10.10">
    <property type="entry name" value="Trypsin-like serine proteases"/>
    <property type="match status" value="2"/>
</dbReference>
<organism evidence="7 8">
    <name type="scientific">Clostridium homopropionicum DSM 5847</name>
    <dbReference type="NCBI Taxonomy" id="1121318"/>
    <lineage>
        <taxon>Bacteria</taxon>
        <taxon>Bacillati</taxon>
        <taxon>Bacillota</taxon>
        <taxon>Clostridia</taxon>
        <taxon>Eubacteriales</taxon>
        <taxon>Clostridiaceae</taxon>
        <taxon>Clostridium</taxon>
    </lineage>
</organism>
<feature type="compositionally biased region" description="Low complexity" evidence="4">
    <location>
        <begin position="1"/>
        <end position="18"/>
    </location>
</feature>
<dbReference type="Pfam" id="PF13180">
    <property type="entry name" value="PDZ_2"/>
    <property type="match status" value="1"/>
</dbReference>
<feature type="transmembrane region" description="Helical" evidence="5">
    <location>
        <begin position="56"/>
        <end position="83"/>
    </location>
</feature>
<protein>
    <submittedName>
        <fullName evidence="7">Serine protease Do-like HtrB</fullName>
        <ecNumber evidence="7">3.4.21.107</ecNumber>
    </submittedName>
</protein>
<dbReference type="PANTHER" id="PTHR43343">
    <property type="entry name" value="PEPTIDASE S12"/>
    <property type="match status" value="1"/>
</dbReference>
<feature type="domain" description="PDZ" evidence="6">
    <location>
        <begin position="331"/>
        <end position="409"/>
    </location>
</feature>
<evidence type="ECO:0000256" key="2">
    <source>
        <dbReference type="ARBA" id="ARBA00022670"/>
    </source>
</evidence>
<dbReference type="InterPro" id="IPR043504">
    <property type="entry name" value="Peptidase_S1_PA_chymotrypsin"/>
</dbReference>
<keyword evidence="5" id="KW-0472">Membrane</keyword>
<accession>A0A0L6ZCB6</accession>
<dbReference type="PROSITE" id="PS50106">
    <property type="entry name" value="PDZ"/>
    <property type="match status" value="1"/>
</dbReference>
<evidence type="ECO:0000256" key="4">
    <source>
        <dbReference type="SAM" id="MobiDB-lite"/>
    </source>
</evidence>
<keyword evidence="3 7" id="KW-0378">Hydrolase</keyword>
<dbReference type="PRINTS" id="PR00834">
    <property type="entry name" value="PROTEASES2C"/>
</dbReference>
<dbReference type="GO" id="GO:0004252">
    <property type="term" value="F:serine-type endopeptidase activity"/>
    <property type="evidence" value="ECO:0007669"/>
    <property type="project" value="InterPro"/>
</dbReference>
<proteinExistence type="inferred from homology"/>
<dbReference type="InterPro" id="IPR051201">
    <property type="entry name" value="Chloro_Bact_Ser_Proteases"/>
</dbReference>
<dbReference type="EC" id="3.4.21.107" evidence="7"/>
<keyword evidence="2 7" id="KW-0645">Protease</keyword>